<dbReference type="InterPro" id="IPR044068">
    <property type="entry name" value="CB"/>
</dbReference>
<comment type="subcellular location">
    <subcellularLocation>
        <location evidence="1">Cytoplasm</location>
    </subcellularLocation>
</comment>
<evidence type="ECO:0000256" key="7">
    <source>
        <dbReference type="ARBA" id="ARBA00023172"/>
    </source>
</evidence>
<evidence type="ECO:0000256" key="3">
    <source>
        <dbReference type="ARBA" id="ARBA00022618"/>
    </source>
</evidence>
<evidence type="ECO:0000256" key="4">
    <source>
        <dbReference type="ARBA" id="ARBA00022829"/>
    </source>
</evidence>
<organism evidence="12 13">
    <name type="scientific">Halomonas johnsoniae</name>
    <dbReference type="NCBI Taxonomy" id="502832"/>
    <lineage>
        <taxon>Bacteria</taxon>
        <taxon>Pseudomonadati</taxon>
        <taxon>Pseudomonadota</taxon>
        <taxon>Gammaproteobacteria</taxon>
        <taxon>Oceanospirillales</taxon>
        <taxon>Halomonadaceae</taxon>
        <taxon>Halomonas</taxon>
    </lineage>
</organism>
<evidence type="ECO:0008006" key="14">
    <source>
        <dbReference type="Google" id="ProtNLM"/>
    </source>
</evidence>
<reference evidence="13" key="1">
    <citation type="journal article" date="2019" name="Int. J. Syst. Evol. Microbiol.">
        <title>The Global Catalogue of Microorganisms (GCM) 10K type strain sequencing project: providing services to taxonomists for standard genome sequencing and annotation.</title>
        <authorList>
            <consortium name="The Broad Institute Genomics Platform"/>
            <consortium name="The Broad Institute Genome Sequencing Center for Infectious Disease"/>
            <person name="Wu L."/>
            <person name="Ma J."/>
        </authorList>
    </citation>
    <scope>NUCLEOTIDE SEQUENCE [LARGE SCALE GENOMIC DNA]</scope>
    <source>
        <strain evidence="13">KCTC 22157</strain>
    </source>
</reference>
<dbReference type="SUPFAM" id="SSF56349">
    <property type="entry name" value="DNA breaking-rejoining enzymes"/>
    <property type="match status" value="1"/>
</dbReference>
<evidence type="ECO:0000259" key="11">
    <source>
        <dbReference type="PROSITE" id="PS51900"/>
    </source>
</evidence>
<name>A0ABQ2WIX5_9GAMM</name>
<dbReference type="InterPro" id="IPR002104">
    <property type="entry name" value="Integrase_catalytic"/>
</dbReference>
<keyword evidence="5" id="KW-0229">DNA integration</keyword>
<evidence type="ECO:0000256" key="6">
    <source>
        <dbReference type="ARBA" id="ARBA00023125"/>
    </source>
</evidence>
<evidence type="ECO:0000256" key="1">
    <source>
        <dbReference type="ARBA" id="ARBA00004496"/>
    </source>
</evidence>
<keyword evidence="3" id="KW-0132">Cell division</keyword>
<keyword evidence="4" id="KW-0159">Chromosome partition</keyword>
<dbReference type="PANTHER" id="PTHR30349:SF77">
    <property type="entry name" value="TYROSINE RECOMBINASE XERC"/>
    <property type="match status" value="1"/>
</dbReference>
<dbReference type="InterPro" id="IPR011010">
    <property type="entry name" value="DNA_brk_join_enz"/>
</dbReference>
<proteinExistence type="predicted"/>
<accession>A0ABQ2WIX5</accession>
<evidence type="ECO:0000256" key="5">
    <source>
        <dbReference type="ARBA" id="ARBA00022908"/>
    </source>
</evidence>
<comment type="caution">
    <text evidence="12">The sequence shown here is derived from an EMBL/GenBank/DDBJ whole genome shotgun (WGS) entry which is preliminary data.</text>
</comment>
<dbReference type="PANTHER" id="PTHR30349">
    <property type="entry name" value="PHAGE INTEGRASE-RELATED"/>
    <property type="match status" value="1"/>
</dbReference>
<dbReference type="InterPro" id="IPR013762">
    <property type="entry name" value="Integrase-like_cat_sf"/>
</dbReference>
<dbReference type="InterPro" id="IPR010998">
    <property type="entry name" value="Integrase_recombinase_N"/>
</dbReference>
<keyword evidence="13" id="KW-1185">Reference proteome</keyword>
<keyword evidence="8" id="KW-0131">Cell cycle</keyword>
<dbReference type="Proteomes" id="UP000647585">
    <property type="component" value="Unassembled WGS sequence"/>
</dbReference>
<evidence type="ECO:0000256" key="9">
    <source>
        <dbReference type="PROSITE-ProRule" id="PRU01248"/>
    </source>
</evidence>
<protein>
    <recommendedName>
        <fullName evidence="14">Integrase</fullName>
    </recommendedName>
</protein>
<gene>
    <name evidence="12" type="ORF">GCM10007158_19940</name>
</gene>
<dbReference type="EMBL" id="BMXO01000008">
    <property type="protein sequence ID" value="GGW58867.1"/>
    <property type="molecule type" value="Genomic_DNA"/>
</dbReference>
<evidence type="ECO:0000259" key="10">
    <source>
        <dbReference type="PROSITE" id="PS51898"/>
    </source>
</evidence>
<dbReference type="CDD" id="cd00397">
    <property type="entry name" value="DNA_BRE_C"/>
    <property type="match status" value="1"/>
</dbReference>
<dbReference type="Gene3D" id="1.10.443.10">
    <property type="entry name" value="Intergrase catalytic core"/>
    <property type="match status" value="1"/>
</dbReference>
<dbReference type="PROSITE" id="PS51900">
    <property type="entry name" value="CB"/>
    <property type="match status" value="1"/>
</dbReference>
<feature type="domain" description="Tyr recombinase" evidence="10">
    <location>
        <begin position="194"/>
        <end position="403"/>
    </location>
</feature>
<evidence type="ECO:0000256" key="2">
    <source>
        <dbReference type="ARBA" id="ARBA00022490"/>
    </source>
</evidence>
<keyword evidence="6 9" id="KW-0238">DNA-binding</keyword>
<dbReference type="InterPro" id="IPR050090">
    <property type="entry name" value="Tyrosine_recombinase_XerCD"/>
</dbReference>
<dbReference type="PROSITE" id="PS51898">
    <property type="entry name" value="TYR_RECOMBINASE"/>
    <property type="match status" value="1"/>
</dbReference>
<keyword evidence="2" id="KW-0963">Cytoplasm</keyword>
<dbReference type="Pfam" id="PF00589">
    <property type="entry name" value="Phage_integrase"/>
    <property type="match status" value="1"/>
</dbReference>
<evidence type="ECO:0000313" key="12">
    <source>
        <dbReference type="EMBL" id="GGW58867.1"/>
    </source>
</evidence>
<keyword evidence="7" id="KW-0233">DNA recombination</keyword>
<feature type="domain" description="Core-binding (CB)" evidence="11">
    <location>
        <begin position="64"/>
        <end position="168"/>
    </location>
</feature>
<sequence>MLSPLIARVTLMTKPPVPLYDSTHLATFANGLDIAERKGSGDVFPDIGSRLTTTDSATLHVSADTDYQAVAHWLAEYRDSPQTLKSYRREAERLLLWLASQGRGLREVNRETMRDFEAFLENPQPREMWVGPSKPRHHPAWRPFRGGLSPASRRQTLVILQGLFGWLVEAGWVGHNPFVLMRDKSRRLNNQTQRIERYLERPLWDWLWTWLNTRPMPADARGRYEHARHRFIFGFAYLLAPRIHEMANATMADFRVSEGRWWWHVIGKGGKQARIPLPEDMQACLQQWRQALGLAGLPGVSEHGPLIRALDKQRGISDNQLYRLIKEAFGDAALALEAEEGKREYIDALRKATPHWLRHTSITHQAQAGVSLRYLAENARHSRLDTTSRYLHTEAHEWHEQQQRHRLKTAPPEQP</sequence>
<dbReference type="Gene3D" id="1.10.150.130">
    <property type="match status" value="1"/>
</dbReference>
<evidence type="ECO:0000313" key="13">
    <source>
        <dbReference type="Proteomes" id="UP000647585"/>
    </source>
</evidence>
<evidence type="ECO:0000256" key="8">
    <source>
        <dbReference type="ARBA" id="ARBA00023306"/>
    </source>
</evidence>